<accession>A0A8I0H2B6</accession>
<feature type="non-terminal residue" evidence="1">
    <location>
        <position position="1"/>
    </location>
</feature>
<gene>
    <name evidence="1" type="ORF">GUH15_13325</name>
</gene>
<protein>
    <submittedName>
        <fullName evidence="1">L,D-transpeptidase</fullName>
    </submittedName>
</protein>
<proteinExistence type="predicted"/>
<dbReference type="AlphaFoldDB" id="A0A8I0H2B6"/>
<comment type="caution">
    <text evidence="1">The sequence shown here is derived from an EMBL/GenBank/DDBJ whole genome shotgun (WGS) entry which is preliminary data.</text>
</comment>
<dbReference type="EMBL" id="JAABFR010001094">
    <property type="protein sequence ID" value="MBD4337023.1"/>
    <property type="molecule type" value="Genomic_DNA"/>
</dbReference>
<sequence length="79" mass="9438">YVQPSQIFNRLEQTDTTQKAPFRRLYDIETESADQEFVHKALSLLKDGNFTDFFRDIQPDNPLYRQLTDHYLQTQNPET</sequence>
<evidence type="ECO:0000313" key="2">
    <source>
        <dbReference type="Proteomes" id="UP000653002"/>
    </source>
</evidence>
<dbReference type="Proteomes" id="UP000653002">
    <property type="component" value="Unassembled WGS sequence"/>
</dbReference>
<name>A0A8I0H2B6_XANCI</name>
<organism evidence="1 2">
    <name type="scientific">Xanthomonas citri pv. citri</name>
    <dbReference type="NCBI Taxonomy" id="611301"/>
    <lineage>
        <taxon>Bacteria</taxon>
        <taxon>Pseudomonadati</taxon>
        <taxon>Pseudomonadota</taxon>
        <taxon>Gammaproteobacteria</taxon>
        <taxon>Lysobacterales</taxon>
        <taxon>Lysobacteraceae</taxon>
        <taxon>Xanthomonas</taxon>
    </lineage>
</organism>
<reference evidence="1" key="1">
    <citation type="submission" date="2020-01" db="EMBL/GenBank/DDBJ databases">
        <authorList>
            <person name="Richard D."/>
        </authorList>
    </citation>
    <scope>NUCLEOTIDE SEQUENCE</scope>
    <source>
        <strain evidence="1">JP541</strain>
    </source>
</reference>
<evidence type="ECO:0000313" key="1">
    <source>
        <dbReference type="EMBL" id="MBD4337023.1"/>
    </source>
</evidence>
<feature type="non-terminal residue" evidence="1">
    <location>
        <position position="79"/>
    </location>
</feature>